<organism evidence="2 3">
    <name type="scientific">Halorubrum ezzemoulense DSM 17463</name>
    <dbReference type="NCBI Taxonomy" id="1121945"/>
    <lineage>
        <taxon>Archaea</taxon>
        <taxon>Methanobacteriati</taxon>
        <taxon>Methanobacteriota</taxon>
        <taxon>Stenosarchaea group</taxon>
        <taxon>Halobacteria</taxon>
        <taxon>Halobacteriales</taxon>
        <taxon>Haloferacaceae</taxon>
        <taxon>Halorubrum</taxon>
    </lineage>
</organism>
<keyword evidence="1" id="KW-1133">Transmembrane helix</keyword>
<sequence length="180" mass="18541">MSRTGAWSLPTAAGRVAVAPGEIRVRNRPDRMCVEGLRALANGRAPSVGRDVSGSAVAAAIAALGTLLEWVGSGGTGGGIAAFGLVTGFAGVCVSVVRNARTEIPLRDVRRAEFRDGDVVVVHEDEDGDAVETAFRPRSPAARNDAALALRLRGVDLRGADDADGVSRTVVDAPETELVA</sequence>
<accession>A0A1X4HBA3</accession>
<dbReference type="AlphaFoldDB" id="A0A1X4HBA3"/>
<name>A0A1X4HBA3_HALEZ</name>
<keyword evidence="1" id="KW-0812">Transmembrane</keyword>
<evidence type="ECO:0000313" key="2">
    <source>
        <dbReference type="EMBL" id="OSP10745.1"/>
    </source>
</evidence>
<feature type="transmembrane region" description="Helical" evidence="1">
    <location>
        <begin position="52"/>
        <end position="71"/>
    </location>
</feature>
<gene>
    <name evidence="2" type="ORF">B9H04_01640</name>
</gene>
<dbReference type="EMBL" id="NEDJ01000003">
    <property type="protein sequence ID" value="OSP10745.1"/>
    <property type="molecule type" value="Genomic_DNA"/>
</dbReference>
<feature type="transmembrane region" description="Helical" evidence="1">
    <location>
        <begin position="77"/>
        <end position="97"/>
    </location>
</feature>
<proteinExistence type="predicted"/>
<protein>
    <submittedName>
        <fullName evidence="2">Uncharacterized protein</fullName>
    </submittedName>
</protein>
<evidence type="ECO:0000313" key="3">
    <source>
        <dbReference type="Proteomes" id="UP000193587"/>
    </source>
</evidence>
<dbReference type="Proteomes" id="UP000193587">
    <property type="component" value="Unassembled WGS sequence"/>
</dbReference>
<dbReference type="RefSeq" id="WP_049930832.1">
    <property type="nucleotide sequence ID" value="NZ_ATXS01000003.1"/>
</dbReference>
<evidence type="ECO:0000256" key="1">
    <source>
        <dbReference type="SAM" id="Phobius"/>
    </source>
</evidence>
<comment type="caution">
    <text evidence="2">The sequence shown here is derived from an EMBL/GenBank/DDBJ whole genome shotgun (WGS) entry which is preliminary data.</text>
</comment>
<keyword evidence="1" id="KW-0472">Membrane</keyword>
<reference evidence="2 3" key="1">
    <citation type="submission" date="2017-04" db="EMBL/GenBank/DDBJ databases">
        <title>MLSA of the genus Halorubrum.</title>
        <authorList>
            <person name="De La Haba R."/>
            <person name="Sanchez-Porro C."/>
            <person name="Infante-Dominguez C."/>
            <person name="Ventosa A."/>
        </authorList>
    </citation>
    <scope>NUCLEOTIDE SEQUENCE [LARGE SCALE GENOMIC DNA]</scope>
    <source>
        <strain evidence="2 3">DSM 17463</strain>
    </source>
</reference>